<feature type="domain" description="PAZ" evidence="2">
    <location>
        <begin position="370"/>
        <end position="476"/>
    </location>
</feature>
<dbReference type="Gene3D" id="3.30.420.10">
    <property type="entry name" value="Ribonuclease H-like superfamily/Ribonuclease H"/>
    <property type="match status" value="1"/>
</dbReference>
<dbReference type="InterPro" id="IPR032472">
    <property type="entry name" value="ArgoL2"/>
</dbReference>
<dbReference type="Gene3D" id="2.170.260.10">
    <property type="entry name" value="paz domain"/>
    <property type="match status" value="1"/>
</dbReference>
<feature type="compositionally biased region" description="Low complexity" evidence="1">
    <location>
        <begin position="114"/>
        <end position="130"/>
    </location>
</feature>
<dbReference type="SUPFAM" id="SSF53098">
    <property type="entry name" value="Ribonuclease H-like"/>
    <property type="match status" value="1"/>
</dbReference>
<dbReference type="InterPro" id="IPR045246">
    <property type="entry name" value="Piwi_ago-like"/>
</dbReference>
<dbReference type="GO" id="GO:0035194">
    <property type="term" value="P:regulatory ncRNA-mediated post-transcriptional gene silencing"/>
    <property type="evidence" value="ECO:0007669"/>
    <property type="project" value="UniProtKB-ARBA"/>
</dbReference>
<dbReference type="SMART" id="SM01163">
    <property type="entry name" value="DUF1785"/>
    <property type="match status" value="1"/>
</dbReference>
<dbReference type="Pfam" id="PF02171">
    <property type="entry name" value="Piwi"/>
    <property type="match status" value="1"/>
</dbReference>
<feature type="region of interest" description="Disordered" evidence="1">
    <location>
        <begin position="1"/>
        <end position="138"/>
    </location>
</feature>
<dbReference type="Pfam" id="PF16488">
    <property type="entry name" value="ArgoL2"/>
    <property type="match status" value="1"/>
</dbReference>
<name>A0A182Q0K1_9DIPT</name>
<keyword evidence="5" id="KW-1185">Reference proteome</keyword>
<dbReference type="Proteomes" id="UP000075886">
    <property type="component" value="Unassembled WGS sequence"/>
</dbReference>
<dbReference type="InterPro" id="IPR012337">
    <property type="entry name" value="RNaseH-like_sf"/>
</dbReference>
<dbReference type="GO" id="GO:0005737">
    <property type="term" value="C:cytoplasm"/>
    <property type="evidence" value="ECO:0007669"/>
    <property type="project" value="UniProtKB-ARBA"/>
</dbReference>
<dbReference type="VEuPathDB" id="VectorBase:AFAF000662"/>
<dbReference type="SMART" id="SM00950">
    <property type="entry name" value="Piwi"/>
    <property type="match status" value="1"/>
</dbReference>
<evidence type="ECO:0000259" key="3">
    <source>
        <dbReference type="PROSITE" id="PS50822"/>
    </source>
</evidence>
<dbReference type="GO" id="GO:0004521">
    <property type="term" value="F:RNA endonuclease activity"/>
    <property type="evidence" value="ECO:0007669"/>
    <property type="project" value="UniProtKB-ARBA"/>
</dbReference>
<dbReference type="InterPro" id="IPR003100">
    <property type="entry name" value="PAZ_dom"/>
</dbReference>
<reference evidence="4" key="2">
    <citation type="submission" date="2020-05" db="UniProtKB">
        <authorList>
            <consortium name="EnsemblMetazoa"/>
        </authorList>
    </citation>
    <scope>IDENTIFICATION</scope>
    <source>
        <strain evidence="4">FAR1</strain>
    </source>
</reference>
<feature type="compositionally biased region" description="Polar residues" evidence="1">
    <location>
        <begin position="20"/>
        <end position="29"/>
    </location>
</feature>
<protein>
    <recommendedName>
        <fullName evidence="6">Argonaute 2</fullName>
    </recommendedName>
</protein>
<dbReference type="Pfam" id="PF16486">
    <property type="entry name" value="ArgoN"/>
    <property type="match status" value="1"/>
</dbReference>
<dbReference type="InterPro" id="IPR032474">
    <property type="entry name" value="Argonaute_N"/>
</dbReference>
<evidence type="ECO:0000313" key="4">
    <source>
        <dbReference type="EnsemblMetazoa" id="AFAF000662-PA"/>
    </source>
</evidence>
<evidence type="ECO:0008006" key="6">
    <source>
        <dbReference type="Google" id="ProtNLM"/>
    </source>
</evidence>
<sequence length="985" mass="110364">MGKKKKTNTTTDGIGGATPNPASSTPEGSQQQRQQPPQQQQQQPSQAPPLRQPRMEQGPSAQKTKQNKQKSDGAELPPQKQQSKAAESPQQQQKTQAEPKKQPQQKPQTEKKQPPLQQLRDSSVVSTKSSGSGGDGTLKAIVEDLDNMRVSKQKVQRKDLRPVLVRRGAQGVRGKKFTVEANFFQLLLDKLTGTAYHYDVAIEPDRPKKFYRPIFAQFCRENYPNVRFAYDGQKSAYICQKVADKKAKVNFQPGDGGKMKEYTVQLKEAAKIDLGVLKTYLKSNESTLAKPMTAIQCLDVVLRCAYENNPNFVRFKRSVYMVPRENARIDLGKSHELWYGLFQSAILGSRPYLNVDVSHKAFPCAGPVLSVIQNLNRGSVDQLSAWVVNDLHSFLKGMDVEYKSPSGAVKRMRCNGLRDPANQQMFKLDDGTRLSVADYFAKRLNFCLRYPNLPVLHVGSTVRSVFVPAELCTIPPGQALNKNHPEECTREIIRYAATSTAVRKQKIMSLAAQVNYNASATLRDFGIVVGNEFEKVPARVIDAPPIQYARQDKISPMRGVWRAEGKNFLIPSPTLTKQPIRWRILNLDSYTNESTVKRFGEMLYQQAKACDVQMEPFDMGVTYVLVRNQRNCLNELGPLLEGVKKQQPTITIVVLPSRGEVYAKVKQKAELASERIGLLTQCIKGMTVAKKGDDKSTLNNIMLKINAKTNGSNHCLSEVAIPPLGKGQVMYIGADVTHPLGDDTPSVVGVAALYDKNGFRYNCSVRLQDARDEMIRDLENIVHRQLQLYQHANGALPEKIMYYRDGVSDGQFSEILTIELSALHAAIARVKPGYKPAVTFIVVQKRHHTRFFPHGNCPTEGRNGNVMPGTIVDSEITAPDRYEFYLVSHAAVQGVAKPTKYVVLYDDSNSNPDQLQAMTYNLCHLFARCNRAVSYPAPTYYAHLAAFRGRVYIKDKRINMNDLKNSYRDIEIIPTVNDANPMFFV</sequence>
<evidence type="ECO:0000259" key="2">
    <source>
        <dbReference type="PROSITE" id="PS50821"/>
    </source>
</evidence>
<dbReference type="PROSITE" id="PS50822">
    <property type="entry name" value="PIWI"/>
    <property type="match status" value="1"/>
</dbReference>
<dbReference type="GO" id="GO:0034587">
    <property type="term" value="P:piRNA processing"/>
    <property type="evidence" value="ECO:0007669"/>
    <property type="project" value="UniProtKB-ARBA"/>
</dbReference>
<feature type="compositionally biased region" description="Low complexity" evidence="1">
    <location>
        <begin position="30"/>
        <end position="45"/>
    </location>
</feature>
<feature type="compositionally biased region" description="Low complexity" evidence="1">
    <location>
        <begin position="89"/>
        <end position="107"/>
    </location>
</feature>
<dbReference type="InterPro" id="IPR003165">
    <property type="entry name" value="Piwi"/>
</dbReference>
<dbReference type="STRING" id="69004.A0A182Q0K1"/>
<proteinExistence type="predicted"/>
<dbReference type="CDD" id="cd02846">
    <property type="entry name" value="PAZ_argonaute_like"/>
    <property type="match status" value="1"/>
</dbReference>
<dbReference type="InterPro" id="IPR014811">
    <property type="entry name" value="ArgoL1"/>
</dbReference>
<dbReference type="Gene3D" id="3.40.50.2300">
    <property type="match status" value="1"/>
</dbReference>
<dbReference type="PROSITE" id="PS50821">
    <property type="entry name" value="PAZ"/>
    <property type="match status" value="1"/>
</dbReference>
<dbReference type="PANTHER" id="PTHR22891">
    <property type="entry name" value="EUKARYOTIC TRANSLATION INITIATION FACTOR 2C"/>
    <property type="match status" value="1"/>
</dbReference>
<dbReference type="InterPro" id="IPR036397">
    <property type="entry name" value="RNaseH_sf"/>
</dbReference>
<dbReference type="Pfam" id="PF02170">
    <property type="entry name" value="PAZ"/>
    <property type="match status" value="1"/>
</dbReference>
<evidence type="ECO:0000313" key="5">
    <source>
        <dbReference type="Proteomes" id="UP000075886"/>
    </source>
</evidence>
<dbReference type="EnsemblMetazoa" id="AFAF000662-RA">
    <property type="protein sequence ID" value="AFAF000662-PA"/>
    <property type="gene ID" value="AFAF000662"/>
</dbReference>
<accession>A0A182Q0K1</accession>
<dbReference type="SUPFAM" id="SSF101690">
    <property type="entry name" value="PAZ domain"/>
    <property type="match status" value="1"/>
</dbReference>
<dbReference type="InterPro" id="IPR036085">
    <property type="entry name" value="PAZ_dom_sf"/>
</dbReference>
<evidence type="ECO:0000256" key="1">
    <source>
        <dbReference type="SAM" id="MobiDB-lite"/>
    </source>
</evidence>
<feature type="domain" description="Piwi" evidence="3">
    <location>
        <begin position="650"/>
        <end position="954"/>
    </location>
</feature>
<organism evidence="4 5">
    <name type="scientific">Anopheles farauti</name>
    <dbReference type="NCBI Taxonomy" id="69004"/>
    <lineage>
        <taxon>Eukaryota</taxon>
        <taxon>Metazoa</taxon>
        <taxon>Ecdysozoa</taxon>
        <taxon>Arthropoda</taxon>
        <taxon>Hexapoda</taxon>
        <taxon>Insecta</taxon>
        <taxon>Pterygota</taxon>
        <taxon>Neoptera</taxon>
        <taxon>Endopterygota</taxon>
        <taxon>Diptera</taxon>
        <taxon>Nematocera</taxon>
        <taxon>Culicoidea</taxon>
        <taxon>Culicidae</taxon>
        <taxon>Anophelinae</taxon>
        <taxon>Anopheles</taxon>
    </lineage>
</organism>
<dbReference type="CDD" id="cd04657">
    <property type="entry name" value="Piwi_ago-like"/>
    <property type="match status" value="1"/>
</dbReference>
<dbReference type="GO" id="GO:0003723">
    <property type="term" value="F:RNA binding"/>
    <property type="evidence" value="ECO:0007669"/>
    <property type="project" value="InterPro"/>
</dbReference>
<dbReference type="EMBL" id="AXCN02002036">
    <property type="status" value="NOT_ANNOTATED_CDS"/>
    <property type="molecule type" value="Genomic_DNA"/>
</dbReference>
<dbReference type="AlphaFoldDB" id="A0A182Q0K1"/>
<reference evidence="5" key="1">
    <citation type="submission" date="2014-01" db="EMBL/GenBank/DDBJ databases">
        <title>The Genome Sequence of Anopheles farauti FAR1 (V2).</title>
        <authorList>
            <consortium name="The Broad Institute Genomics Platform"/>
            <person name="Neafsey D.E."/>
            <person name="Besansky N."/>
            <person name="Howell P."/>
            <person name="Walton C."/>
            <person name="Young S.K."/>
            <person name="Zeng Q."/>
            <person name="Gargeya S."/>
            <person name="Fitzgerald M."/>
            <person name="Haas B."/>
            <person name="Abouelleil A."/>
            <person name="Allen A.W."/>
            <person name="Alvarado L."/>
            <person name="Arachchi H.M."/>
            <person name="Berlin A.M."/>
            <person name="Chapman S.B."/>
            <person name="Gainer-Dewar J."/>
            <person name="Goldberg J."/>
            <person name="Griggs A."/>
            <person name="Gujja S."/>
            <person name="Hansen M."/>
            <person name="Howarth C."/>
            <person name="Imamovic A."/>
            <person name="Ireland A."/>
            <person name="Larimer J."/>
            <person name="McCowan C."/>
            <person name="Murphy C."/>
            <person name="Pearson M."/>
            <person name="Poon T.W."/>
            <person name="Priest M."/>
            <person name="Roberts A."/>
            <person name="Saif S."/>
            <person name="Shea T."/>
            <person name="Sisk P."/>
            <person name="Sykes S."/>
            <person name="Wortman J."/>
            <person name="Nusbaum C."/>
            <person name="Birren B."/>
        </authorList>
    </citation>
    <scope>NUCLEOTIDE SEQUENCE [LARGE SCALE GENOMIC DNA]</scope>
    <source>
        <strain evidence="5">FAR1</strain>
    </source>
</reference>
<dbReference type="Pfam" id="PF08699">
    <property type="entry name" value="ArgoL1"/>
    <property type="match status" value="1"/>
</dbReference>